<dbReference type="Proteomes" id="UP001156102">
    <property type="component" value="Unassembled WGS sequence"/>
</dbReference>
<dbReference type="PIRSF" id="PIRSF026631">
    <property type="entry name" value="UCP026631"/>
    <property type="match status" value="1"/>
</dbReference>
<organism evidence="3 4">
    <name type="scientific">Ectobacillus ponti</name>
    <dbReference type="NCBI Taxonomy" id="2961894"/>
    <lineage>
        <taxon>Bacteria</taxon>
        <taxon>Bacillati</taxon>
        <taxon>Bacillota</taxon>
        <taxon>Bacilli</taxon>
        <taxon>Bacillales</taxon>
        <taxon>Bacillaceae</taxon>
        <taxon>Ectobacillus</taxon>
    </lineage>
</organism>
<dbReference type="InterPro" id="IPR014529">
    <property type="entry name" value="UCP026631"/>
</dbReference>
<evidence type="ECO:0000313" key="4">
    <source>
        <dbReference type="Proteomes" id="UP001156102"/>
    </source>
</evidence>
<proteinExistence type="predicted"/>
<dbReference type="EMBL" id="JANCLT010000003">
    <property type="protein sequence ID" value="MCP8968153.1"/>
    <property type="molecule type" value="Genomic_DNA"/>
</dbReference>
<feature type="domain" description="YdbS-like PH" evidence="2">
    <location>
        <begin position="235"/>
        <end position="306"/>
    </location>
</feature>
<evidence type="ECO:0000259" key="2">
    <source>
        <dbReference type="Pfam" id="PF03703"/>
    </source>
</evidence>
<feature type="domain" description="YdbS-like PH" evidence="2">
    <location>
        <begin position="65"/>
        <end position="136"/>
    </location>
</feature>
<dbReference type="AlphaFoldDB" id="A0AA41X8B4"/>
<feature type="transmembrane region" description="Helical" evidence="1">
    <location>
        <begin position="43"/>
        <end position="63"/>
    </location>
</feature>
<feature type="transmembrane region" description="Helical" evidence="1">
    <location>
        <begin position="341"/>
        <end position="360"/>
    </location>
</feature>
<sequence>MFEKRRLHPAAVLLNMGAYIWNLGPLSMFAVFRFRNSLPFSPFWNSLLLALLFLVLLFTFAFIRWRRFTYMVEPDQICIESGIWLRNKRYIPKERMQSIHELQDIVHRLFGLVKLQIETASGGNDHEGVLTAITREEAVWIQRVFSHGQAASEEEQLSSYELSKRRLLLYAATSGSVGLVLSAAVGLYSELDDYFDIPDALAFFYEKTAGFYAIGILVLGLLAWAVGMLLVYQKYYGFRLVRQRDELVMTRGLFEKKKVVIPLKRIQAVKIEENMVRQWLGFATVHLLSAGSQEDEHEKFSYICLPLVPKRELPGLLRVFLPGYVPQTSFVRLPRRAQRRYMIRAALPLAVAGFTAFYFFPVMKYVLPPVLAGAMLFGFWQYWDAGWSLEGQQVILSRRRLNRVTVLVQRKHIQSLAVSRTVWQDYASLCTVRLHVKSGALSASFAVKDSDESLGVLLRAWYSSQKVRNVS</sequence>
<gene>
    <name evidence="3" type="ORF">NK662_06320</name>
</gene>
<name>A0AA41X8B4_9BACI</name>
<keyword evidence="1" id="KW-0472">Membrane</keyword>
<evidence type="ECO:0000313" key="3">
    <source>
        <dbReference type="EMBL" id="MCP8968153.1"/>
    </source>
</evidence>
<protein>
    <submittedName>
        <fullName evidence="3">PH domain-containing protein</fullName>
    </submittedName>
</protein>
<dbReference type="PANTHER" id="PTHR34473:SF2">
    <property type="entry name" value="UPF0699 TRANSMEMBRANE PROTEIN YDBT"/>
    <property type="match status" value="1"/>
</dbReference>
<feature type="transmembrane region" description="Helical" evidence="1">
    <location>
        <begin position="167"/>
        <end position="189"/>
    </location>
</feature>
<feature type="transmembrane region" description="Helical" evidence="1">
    <location>
        <begin position="209"/>
        <end position="232"/>
    </location>
</feature>
<evidence type="ECO:0000256" key="1">
    <source>
        <dbReference type="SAM" id="Phobius"/>
    </source>
</evidence>
<comment type="caution">
    <text evidence="3">The sequence shown here is derived from an EMBL/GenBank/DDBJ whole genome shotgun (WGS) entry which is preliminary data.</text>
</comment>
<reference evidence="3" key="1">
    <citation type="submission" date="2022-07" db="EMBL/GenBank/DDBJ databases">
        <authorList>
            <person name="Li W.-J."/>
            <person name="Deng Q.-Q."/>
        </authorList>
    </citation>
    <scope>NUCLEOTIDE SEQUENCE</scope>
    <source>
        <strain evidence="3">SYSU M60031</strain>
    </source>
</reference>
<keyword evidence="1" id="KW-0812">Transmembrane</keyword>
<keyword evidence="1" id="KW-1133">Transmembrane helix</keyword>
<dbReference type="RefSeq" id="WP_254758072.1">
    <property type="nucleotide sequence ID" value="NZ_JANCLT010000003.1"/>
</dbReference>
<keyword evidence="4" id="KW-1185">Reference proteome</keyword>
<accession>A0AA41X8B4</accession>
<dbReference type="PANTHER" id="PTHR34473">
    <property type="entry name" value="UPF0699 TRANSMEMBRANE PROTEIN YDBS"/>
    <property type="match status" value="1"/>
</dbReference>
<feature type="transmembrane region" description="Helical" evidence="1">
    <location>
        <begin position="12"/>
        <end position="31"/>
    </location>
</feature>
<dbReference type="InterPro" id="IPR005182">
    <property type="entry name" value="YdbS-like_PH"/>
</dbReference>
<dbReference type="Pfam" id="PF03703">
    <property type="entry name" value="bPH_2"/>
    <property type="match status" value="3"/>
</dbReference>
<feature type="domain" description="YdbS-like PH" evidence="2">
    <location>
        <begin position="382"/>
        <end position="441"/>
    </location>
</feature>